<proteinExistence type="predicted"/>
<evidence type="ECO:0000256" key="5">
    <source>
        <dbReference type="ARBA" id="ARBA00023239"/>
    </source>
</evidence>
<keyword evidence="5" id="KW-0456">Lyase</keyword>
<keyword evidence="4" id="KW-0408">Iron</keyword>
<evidence type="ECO:0000256" key="1">
    <source>
        <dbReference type="ARBA" id="ARBA00001970"/>
    </source>
</evidence>
<keyword evidence="3" id="KW-0479">Metal-binding</keyword>
<keyword evidence="8" id="KW-1185">Reference proteome</keyword>
<comment type="caution">
    <text evidence="7">The sequence shown here is derived from an EMBL/GenBank/DDBJ whole genome shotgun (WGS) entry which is preliminary data.</text>
</comment>
<dbReference type="GO" id="GO:0016829">
    <property type="term" value="F:lyase activity"/>
    <property type="evidence" value="ECO:0007669"/>
    <property type="project" value="UniProtKB-KW"/>
</dbReference>
<dbReference type="AlphaFoldDB" id="A0A178DGV3"/>
<dbReference type="InterPro" id="IPR025702">
    <property type="entry name" value="OXD"/>
</dbReference>
<feature type="region of interest" description="Disordered" evidence="6">
    <location>
        <begin position="153"/>
        <end position="172"/>
    </location>
</feature>
<reference evidence="7 8" key="1">
    <citation type="submission" date="2016-03" db="EMBL/GenBank/DDBJ databases">
        <title>The draft genome sequence of Fonsecaea nubica causative agent of cutaneous subcutaneous infection in human host.</title>
        <authorList>
            <person name="Costa F."/>
            <person name="Sybren D.H."/>
            <person name="Raittz R.T."/>
            <person name="Weiss V.A."/>
            <person name="Leao A.C."/>
            <person name="Gomes R."/>
            <person name="De Souza E.M."/>
            <person name="Pedrosa F.O."/>
            <person name="Steffens M.B."/>
            <person name="Bombassaro A."/>
            <person name="Tadra-Sfeir M.Z."/>
            <person name="Moreno L.F."/>
            <person name="Najafzadeh M.J."/>
            <person name="Felipe M.S."/>
            <person name="Teixeira M."/>
            <person name="Sun J."/>
            <person name="Xi L."/>
            <person name="Castro M.A."/>
            <person name="Vicente V.A."/>
        </authorList>
    </citation>
    <scope>NUCLEOTIDE SEQUENCE [LARGE SCALE GENOMIC DNA]</scope>
    <source>
        <strain evidence="7 8">CBS 269.64</strain>
    </source>
</reference>
<evidence type="ECO:0000313" key="8">
    <source>
        <dbReference type="Proteomes" id="UP000185904"/>
    </source>
</evidence>
<organism evidence="7 8">
    <name type="scientific">Fonsecaea nubica</name>
    <dbReference type="NCBI Taxonomy" id="856822"/>
    <lineage>
        <taxon>Eukaryota</taxon>
        <taxon>Fungi</taxon>
        <taxon>Dikarya</taxon>
        <taxon>Ascomycota</taxon>
        <taxon>Pezizomycotina</taxon>
        <taxon>Eurotiomycetes</taxon>
        <taxon>Chaetothyriomycetidae</taxon>
        <taxon>Chaetothyriales</taxon>
        <taxon>Herpotrichiellaceae</taxon>
        <taxon>Fonsecaea</taxon>
    </lineage>
</organism>
<evidence type="ECO:0000256" key="2">
    <source>
        <dbReference type="ARBA" id="ARBA00022617"/>
    </source>
</evidence>
<protein>
    <recommendedName>
        <fullName evidence="9">Phenylacetaldoxime dehydratase</fullName>
    </recommendedName>
</protein>
<evidence type="ECO:0000256" key="6">
    <source>
        <dbReference type="SAM" id="MobiDB-lite"/>
    </source>
</evidence>
<dbReference type="GO" id="GO:0046872">
    <property type="term" value="F:metal ion binding"/>
    <property type="evidence" value="ECO:0007669"/>
    <property type="project" value="UniProtKB-KW"/>
</dbReference>
<dbReference type="RefSeq" id="XP_022505455.1">
    <property type="nucleotide sequence ID" value="XM_022638490.1"/>
</dbReference>
<comment type="cofactor">
    <cofactor evidence="1">
        <name>heme b</name>
        <dbReference type="ChEBI" id="CHEBI:60344"/>
    </cofactor>
</comment>
<evidence type="ECO:0000256" key="3">
    <source>
        <dbReference type="ARBA" id="ARBA00022723"/>
    </source>
</evidence>
<sequence>MPLLSPRLPERFTIAIFGAQFHGDSPSEAKSALIDDFEGALEKSAVSVENLWQDDTERGLGLSRVWVSYWKSPSDYEAWWKSAEVSRFWSTLPDDSGFWRETLHFSSSRFVTETSQDIPNGVGHLGPLEQVTEKTGYWGSLRDRIKESTATDKLPSPLASIPPPRAPDGSIRRGRVKMTTFPNNISFVTEGQDHNLMKDDELQVWSAKFHWATKRFVTNVPSTVQDDPDIFPQLEVNRTVELLYLLDFRYMERLGRSDKAHLALRQNFMDDYGPDGVLAKGDMCVWADCGVLRAEDMLAEYIGCYEGTGFLAYDHHPEFKSTTTSSSNGAWSRVTSFLGLS</sequence>
<dbReference type="GeneID" id="34583606"/>
<dbReference type="EMBL" id="LVCJ01000001">
    <property type="protein sequence ID" value="OAL40443.1"/>
    <property type="molecule type" value="Genomic_DNA"/>
</dbReference>
<dbReference type="OrthoDB" id="3465714at2759"/>
<dbReference type="Proteomes" id="UP000185904">
    <property type="component" value="Unassembled WGS sequence"/>
</dbReference>
<evidence type="ECO:0008006" key="9">
    <source>
        <dbReference type="Google" id="ProtNLM"/>
    </source>
</evidence>
<dbReference type="Pfam" id="PF13816">
    <property type="entry name" value="Dehydratase_hem"/>
    <property type="match status" value="1"/>
</dbReference>
<evidence type="ECO:0000313" key="7">
    <source>
        <dbReference type="EMBL" id="OAL40443.1"/>
    </source>
</evidence>
<keyword evidence="2" id="KW-0349">Heme</keyword>
<evidence type="ECO:0000256" key="4">
    <source>
        <dbReference type="ARBA" id="ARBA00023004"/>
    </source>
</evidence>
<name>A0A178DGV3_9EURO</name>
<gene>
    <name evidence="7" type="ORF">AYO20_00179</name>
</gene>
<accession>A0A178DGV3</accession>